<organism evidence="2">
    <name type="scientific">seawater metagenome</name>
    <dbReference type="NCBI Taxonomy" id="1561972"/>
    <lineage>
        <taxon>unclassified sequences</taxon>
        <taxon>metagenomes</taxon>
        <taxon>ecological metagenomes</taxon>
    </lineage>
</organism>
<sequence>MDFKFALTGEKSNTPQEEILEDLAEEVVSTPVIQADNAEKNSETVDKDLETEKESLKSDTTNMSHDKNQSDSGGRGGNGRGRSNSSGGRGNYSGGGRGNSSGGRGNYSSGGRGNYSGGGRGNYSGGGNSNYSGGGRGNYSSGGRGNYSSGGRSNYSSGGRGNSSGGRGRGGFHNGNTNSKPKVKRSEEYWDTFRKAQDILFKECIMTDDDLEQAAINAQYLTDYRGETKWIKILNDNHDTIKTGVDSPDMQFQKSKLLTSRSFRKRLEEYYHEKAPDMYLKIFQSYKNNDICIKLVPRRY</sequence>
<feature type="compositionally biased region" description="Basic and acidic residues" evidence="1">
    <location>
        <begin position="37"/>
        <end position="57"/>
    </location>
</feature>
<gene>
    <name evidence="2" type="ORF">CPAV1605_1341</name>
</gene>
<dbReference type="EMBL" id="CABVLZ010000007">
    <property type="protein sequence ID" value="VVU95589.1"/>
    <property type="molecule type" value="Genomic_DNA"/>
</dbReference>
<dbReference type="AlphaFoldDB" id="A0A5E8CL68"/>
<name>A0A5E8CL68_9ZZZZ</name>
<feature type="compositionally biased region" description="Gly residues" evidence="1">
    <location>
        <begin position="158"/>
        <end position="173"/>
    </location>
</feature>
<feature type="region of interest" description="Disordered" evidence="1">
    <location>
        <begin position="142"/>
        <end position="184"/>
    </location>
</feature>
<protein>
    <submittedName>
        <fullName evidence="2">Uncharacterized protein</fullName>
    </submittedName>
</protein>
<accession>A0A5E8CL68</accession>
<evidence type="ECO:0000256" key="1">
    <source>
        <dbReference type="SAM" id="MobiDB-lite"/>
    </source>
</evidence>
<reference evidence="2" key="1">
    <citation type="submission" date="2019-09" db="EMBL/GenBank/DDBJ databases">
        <authorList>
            <person name="Needham M D."/>
        </authorList>
    </citation>
    <scope>NUCLEOTIDE SEQUENCE</scope>
</reference>
<feature type="compositionally biased region" description="Gly residues" evidence="1">
    <location>
        <begin position="87"/>
        <end position="113"/>
    </location>
</feature>
<proteinExistence type="predicted"/>
<feature type="region of interest" description="Disordered" evidence="1">
    <location>
        <begin position="30"/>
        <end position="113"/>
    </location>
</feature>
<evidence type="ECO:0000313" key="2">
    <source>
        <dbReference type="EMBL" id="VVU95589.1"/>
    </source>
</evidence>
<feature type="compositionally biased region" description="Low complexity" evidence="1">
    <location>
        <begin position="146"/>
        <end position="157"/>
    </location>
</feature>